<keyword evidence="1 2" id="KW-0378">Hydrolase</keyword>
<keyword evidence="3" id="KW-1185">Reference proteome</keyword>
<dbReference type="Gene3D" id="3.40.50.1000">
    <property type="entry name" value="HAD superfamily/HAD-like"/>
    <property type="match status" value="1"/>
</dbReference>
<dbReference type="InterPro" id="IPR051540">
    <property type="entry name" value="S-2-haloacid_dehalogenase"/>
</dbReference>
<dbReference type="SFLD" id="SFLDG01129">
    <property type="entry name" value="C1.5:_HAD__Beta-PGM__Phosphata"/>
    <property type="match status" value="1"/>
</dbReference>
<accession>A0A495JVI8</accession>
<sequence length="259" mass="28685">MNLRGVLLDLDGTLVDHEAAVTEALRAWLPTLGVAATDEVIAAWSTAQERHLVAWRERRISFQEQRRRRLRDFLPTIGVPFADDEEQLDRVFGGYLHWYERSWRAFEDAAETLETLARMGLRTAVLTNGTVEQQHAKLARVGLLERVGPVYTAEELGVAKPATGAFLAACQRWGLPAGAVVHVGDRHDLDVVAARAAGLHAVHLDRHNEGSADERLRITSLRELSGLLRLFTDRGPCGPRSSEPLAELEVGAVLRPVLE</sequence>
<dbReference type="SUPFAM" id="SSF56784">
    <property type="entry name" value="HAD-like"/>
    <property type="match status" value="1"/>
</dbReference>
<gene>
    <name evidence="2" type="ORF">BDK92_6593</name>
</gene>
<organism evidence="2 3">
    <name type="scientific">Micromonospora pisi</name>
    <dbReference type="NCBI Taxonomy" id="589240"/>
    <lineage>
        <taxon>Bacteria</taxon>
        <taxon>Bacillati</taxon>
        <taxon>Actinomycetota</taxon>
        <taxon>Actinomycetes</taxon>
        <taxon>Micromonosporales</taxon>
        <taxon>Micromonosporaceae</taxon>
        <taxon>Micromonospora</taxon>
    </lineage>
</organism>
<dbReference type="PANTHER" id="PTHR43316:SF3">
    <property type="entry name" value="HALOACID DEHALOGENASE, TYPE II (AFU_ORTHOLOGUE AFUA_2G07750)-RELATED"/>
    <property type="match status" value="1"/>
</dbReference>
<evidence type="ECO:0000256" key="1">
    <source>
        <dbReference type="ARBA" id="ARBA00022801"/>
    </source>
</evidence>
<comment type="caution">
    <text evidence="2">The sequence shown here is derived from an EMBL/GenBank/DDBJ whole genome shotgun (WGS) entry which is preliminary data.</text>
</comment>
<evidence type="ECO:0000313" key="3">
    <source>
        <dbReference type="Proteomes" id="UP000277671"/>
    </source>
</evidence>
<dbReference type="Pfam" id="PF00702">
    <property type="entry name" value="Hydrolase"/>
    <property type="match status" value="1"/>
</dbReference>
<dbReference type="InterPro" id="IPR006439">
    <property type="entry name" value="HAD-SF_hydro_IA"/>
</dbReference>
<dbReference type="PANTHER" id="PTHR43316">
    <property type="entry name" value="HYDROLASE, HALOACID DELAHOGENASE-RELATED"/>
    <property type="match status" value="1"/>
</dbReference>
<reference evidence="2 3" key="1">
    <citation type="submission" date="2018-10" db="EMBL/GenBank/DDBJ databases">
        <title>Sequencing the genomes of 1000 actinobacteria strains.</title>
        <authorList>
            <person name="Klenk H.-P."/>
        </authorList>
    </citation>
    <scope>NUCLEOTIDE SEQUENCE [LARGE SCALE GENOMIC DNA]</scope>
    <source>
        <strain evidence="2 3">DSM 45175</strain>
    </source>
</reference>
<dbReference type="NCBIfam" id="TIGR01549">
    <property type="entry name" value="HAD-SF-IA-v1"/>
    <property type="match status" value="1"/>
</dbReference>
<dbReference type="SFLD" id="SFLDS00003">
    <property type="entry name" value="Haloacid_Dehalogenase"/>
    <property type="match status" value="1"/>
</dbReference>
<dbReference type="Gene3D" id="1.20.120.1600">
    <property type="match status" value="1"/>
</dbReference>
<dbReference type="InterPro" id="IPR036412">
    <property type="entry name" value="HAD-like_sf"/>
</dbReference>
<dbReference type="GO" id="GO:0016787">
    <property type="term" value="F:hydrolase activity"/>
    <property type="evidence" value="ECO:0007669"/>
    <property type="project" value="UniProtKB-KW"/>
</dbReference>
<protein>
    <submittedName>
        <fullName evidence="2">Putative hydrolase of the HAD superfamily</fullName>
    </submittedName>
</protein>
<dbReference type="Proteomes" id="UP000277671">
    <property type="component" value="Unassembled WGS sequence"/>
</dbReference>
<dbReference type="RefSeq" id="WP_246017378.1">
    <property type="nucleotide sequence ID" value="NZ_RBKT01000001.1"/>
</dbReference>
<dbReference type="PRINTS" id="PR00413">
    <property type="entry name" value="HADHALOGNASE"/>
</dbReference>
<dbReference type="EMBL" id="RBKT01000001">
    <property type="protein sequence ID" value="RKR92159.1"/>
    <property type="molecule type" value="Genomic_DNA"/>
</dbReference>
<dbReference type="InterPro" id="IPR023214">
    <property type="entry name" value="HAD_sf"/>
</dbReference>
<proteinExistence type="predicted"/>
<name>A0A495JVI8_9ACTN</name>
<dbReference type="AlphaFoldDB" id="A0A495JVI8"/>
<evidence type="ECO:0000313" key="2">
    <source>
        <dbReference type="EMBL" id="RKR92159.1"/>
    </source>
</evidence>